<proteinExistence type="predicted"/>
<dbReference type="VEuPathDB" id="TriTrypDB:BSAL_26940"/>
<dbReference type="Proteomes" id="UP000051952">
    <property type="component" value="Unassembled WGS sequence"/>
</dbReference>
<dbReference type="OMA" id="HNDEMTF"/>
<dbReference type="Pfam" id="PF03645">
    <property type="entry name" value="Tctex-1"/>
    <property type="match status" value="1"/>
</dbReference>
<dbReference type="PANTHER" id="PTHR21255:SF4">
    <property type="entry name" value="DYNEIN LIGHT CHAIN TCTEX-TYPE"/>
    <property type="match status" value="1"/>
</dbReference>
<dbReference type="InterPro" id="IPR005334">
    <property type="entry name" value="Tctex-1-like"/>
</dbReference>
<gene>
    <name evidence="1" type="ORF">BSAL_26940</name>
</gene>
<evidence type="ECO:0000313" key="2">
    <source>
        <dbReference type="Proteomes" id="UP000051952"/>
    </source>
</evidence>
<dbReference type="AlphaFoldDB" id="A0A0S4JG65"/>
<organism evidence="1 2">
    <name type="scientific">Bodo saltans</name>
    <name type="common">Flagellated protozoan</name>
    <dbReference type="NCBI Taxonomy" id="75058"/>
    <lineage>
        <taxon>Eukaryota</taxon>
        <taxon>Discoba</taxon>
        <taxon>Euglenozoa</taxon>
        <taxon>Kinetoplastea</taxon>
        <taxon>Metakinetoplastina</taxon>
        <taxon>Eubodonida</taxon>
        <taxon>Bodonidae</taxon>
        <taxon>Bodo</taxon>
    </lineage>
</organism>
<keyword evidence="2" id="KW-1185">Reference proteome</keyword>
<evidence type="ECO:0000313" key="1">
    <source>
        <dbReference type="EMBL" id="CUG90472.1"/>
    </source>
</evidence>
<reference evidence="2" key="1">
    <citation type="submission" date="2015-09" db="EMBL/GenBank/DDBJ databases">
        <authorList>
            <consortium name="Pathogen Informatics"/>
        </authorList>
    </citation>
    <scope>NUCLEOTIDE SEQUENCE [LARGE SCALE GENOMIC DNA]</scope>
    <source>
        <strain evidence="2">Lake Konstanz</strain>
    </source>
</reference>
<dbReference type="PANTHER" id="PTHR21255">
    <property type="entry name" value="T-COMPLEX-ASSOCIATED-TESTIS-EXPRESSED 1/ DYNEIN LIGHT CHAIN"/>
    <property type="match status" value="1"/>
</dbReference>
<dbReference type="GO" id="GO:0005868">
    <property type="term" value="C:cytoplasmic dynein complex"/>
    <property type="evidence" value="ECO:0007669"/>
    <property type="project" value="TreeGrafter"/>
</dbReference>
<accession>A0A0S4JG65</accession>
<dbReference type="EMBL" id="CYKH01001836">
    <property type="protein sequence ID" value="CUG90472.1"/>
    <property type="molecule type" value="Genomic_DNA"/>
</dbReference>
<dbReference type="Gene3D" id="3.30.1140.40">
    <property type="entry name" value="Tctex-1"/>
    <property type="match status" value="1"/>
</dbReference>
<dbReference type="GO" id="GO:0007018">
    <property type="term" value="P:microtubule-based movement"/>
    <property type="evidence" value="ECO:0007669"/>
    <property type="project" value="TreeGrafter"/>
</dbReference>
<name>A0A0S4JG65_BODSA</name>
<dbReference type="GO" id="GO:0005737">
    <property type="term" value="C:cytoplasm"/>
    <property type="evidence" value="ECO:0007669"/>
    <property type="project" value="TreeGrafter"/>
</dbReference>
<dbReference type="InterPro" id="IPR038586">
    <property type="entry name" value="Tctex-1-like_sf"/>
</dbReference>
<protein>
    <submittedName>
        <fullName evidence="1">Dynein light chain, putative</fullName>
    </submittedName>
</protein>
<dbReference type="CDD" id="cd21455">
    <property type="entry name" value="DLC-like_DYNLT1_DYNLT3"/>
    <property type="match status" value="1"/>
</dbReference>
<dbReference type="GO" id="GO:0045505">
    <property type="term" value="F:dynein intermediate chain binding"/>
    <property type="evidence" value="ECO:0007669"/>
    <property type="project" value="TreeGrafter"/>
</dbReference>
<sequence>MSEKMTLADECQDVVRDVVNRIFMPEATYQHNRVPQLVQQITDLVLQRIQHSAVPRKYIAHCAVLQKNGAGFHALSACSWNSNSDGVFVYKAENKAMICVLTIYGVTM</sequence>
<dbReference type="OrthoDB" id="10059120at2759"/>